<proteinExistence type="predicted"/>
<dbReference type="CDD" id="cd06577">
    <property type="entry name" value="PASTA_pknB"/>
    <property type="match status" value="1"/>
</dbReference>
<accession>A0ABQ3Y3D1</accession>
<dbReference type="InterPro" id="IPR019026">
    <property type="entry name" value="Peptidase_M64_IgA"/>
</dbReference>
<dbReference type="Gene3D" id="3.40.390.10">
    <property type="entry name" value="Collagenase (Catalytic Domain)"/>
    <property type="match status" value="1"/>
</dbReference>
<dbReference type="RefSeq" id="WP_203762868.1">
    <property type="nucleotide sequence ID" value="NZ_BAAABO010000006.1"/>
</dbReference>
<dbReference type="Pfam" id="PF09471">
    <property type="entry name" value="Peptidase_M64"/>
    <property type="match status" value="2"/>
</dbReference>
<dbReference type="Proteomes" id="UP000609879">
    <property type="component" value="Unassembled WGS sequence"/>
</dbReference>
<protein>
    <recommendedName>
        <fullName evidence="1">PASTA domain-containing protein</fullName>
    </recommendedName>
</protein>
<reference evidence="2 3" key="1">
    <citation type="submission" date="2021-01" db="EMBL/GenBank/DDBJ databases">
        <title>Whole genome shotgun sequence of Actinoplanes deccanensis NBRC 13994.</title>
        <authorList>
            <person name="Komaki H."/>
            <person name="Tamura T."/>
        </authorList>
    </citation>
    <scope>NUCLEOTIDE SEQUENCE [LARGE SCALE GENOMIC DNA]</scope>
    <source>
        <strain evidence="2 3">NBRC 13994</strain>
    </source>
</reference>
<dbReference type="InterPro" id="IPR005543">
    <property type="entry name" value="PASTA_dom"/>
</dbReference>
<dbReference type="InterPro" id="IPR024079">
    <property type="entry name" value="MetalloPept_cat_dom_sf"/>
</dbReference>
<evidence type="ECO:0000313" key="2">
    <source>
        <dbReference type="EMBL" id="GID74478.1"/>
    </source>
</evidence>
<name>A0ABQ3Y3D1_9ACTN</name>
<dbReference type="EMBL" id="BOMI01000059">
    <property type="protein sequence ID" value="GID74478.1"/>
    <property type="molecule type" value="Genomic_DNA"/>
</dbReference>
<keyword evidence="3" id="KW-1185">Reference proteome</keyword>
<dbReference type="Pfam" id="PF03793">
    <property type="entry name" value="PASTA"/>
    <property type="match status" value="1"/>
</dbReference>
<evidence type="ECO:0000313" key="3">
    <source>
        <dbReference type="Proteomes" id="UP000609879"/>
    </source>
</evidence>
<gene>
    <name evidence="2" type="ORF">Ade02nite_31190</name>
</gene>
<sequence length="353" mass="37914">MTTADGQVLGVTRVVDHGPPAERWNLVILGDGYRANQMTQYAQDAARLCVRLEATRPFDSVWAGLNLYRVDVTSTDSGADDPAACGGPGTTARTYFDASFCNNGARRLLLVNQATALSVAAQRVPQFHAVVVIVNSQVYGGSGGAVATYSLATGAELIALHELGHSAFGLADEYESYLGCGIDTDRDHHPAAEPAEPNVTVNTDRATLKWRSLVAQATPIPTTRNADCTRCDPQPDPLPAATVGLYEGAHYYHCGAFRPQFDCRMRAIDKEFCAVCAQQIRRVLLPFTPAIVPDVREMRRSAAHQRVVAAGLVPRYTGATGPSAWVRSQSPAGGRTVRYGSEVTMQLRSGPIP</sequence>
<comment type="caution">
    <text evidence="2">The sequence shown here is derived from an EMBL/GenBank/DDBJ whole genome shotgun (WGS) entry which is preliminary data.</text>
</comment>
<dbReference type="Gene3D" id="3.30.10.20">
    <property type="match status" value="1"/>
</dbReference>
<organism evidence="2 3">
    <name type="scientific">Paractinoplanes deccanensis</name>
    <dbReference type="NCBI Taxonomy" id="113561"/>
    <lineage>
        <taxon>Bacteria</taxon>
        <taxon>Bacillati</taxon>
        <taxon>Actinomycetota</taxon>
        <taxon>Actinomycetes</taxon>
        <taxon>Micromonosporales</taxon>
        <taxon>Micromonosporaceae</taxon>
        <taxon>Paractinoplanes</taxon>
    </lineage>
</organism>
<evidence type="ECO:0000259" key="1">
    <source>
        <dbReference type="Pfam" id="PF03793"/>
    </source>
</evidence>
<feature type="domain" description="PASTA" evidence="1">
    <location>
        <begin position="291"/>
        <end position="346"/>
    </location>
</feature>